<keyword evidence="14" id="KW-1185">Reference proteome</keyword>
<evidence type="ECO:0000256" key="2">
    <source>
        <dbReference type="ARBA" id="ARBA00022475"/>
    </source>
</evidence>
<keyword evidence="6 12" id="KW-0915">Sodium</keyword>
<sequence length="125" mass="13412">MLYSLIAVMIGGGVGCAARFLISMWINPLFPTLPPGTLMVNLLGGFIIGSALAFFVKYPGLDPAWKVMITTGFCGGLTTFSTFSAEIITLLQNGNYLWAITSVFTHLLGSLLMTFAGFALISFIF</sequence>
<evidence type="ECO:0000313" key="13">
    <source>
        <dbReference type="EMBL" id="TKI07840.1"/>
    </source>
</evidence>
<evidence type="ECO:0000256" key="6">
    <source>
        <dbReference type="ARBA" id="ARBA00023053"/>
    </source>
</evidence>
<evidence type="ECO:0000256" key="7">
    <source>
        <dbReference type="ARBA" id="ARBA00023065"/>
    </source>
</evidence>
<proteinExistence type="inferred from homology"/>
<accession>A0ABY2SR80</accession>
<feature type="transmembrane region" description="Helical" evidence="12">
    <location>
        <begin position="38"/>
        <end position="56"/>
    </location>
</feature>
<protein>
    <recommendedName>
        <fullName evidence="12">Fluoride-specific ion channel FluC</fullName>
    </recommendedName>
</protein>
<feature type="binding site" evidence="12">
    <location>
        <position position="75"/>
    </location>
    <ligand>
        <name>Na(+)</name>
        <dbReference type="ChEBI" id="CHEBI:29101"/>
        <note>structural</note>
    </ligand>
</feature>
<comment type="caution">
    <text evidence="13">The sequence shown here is derived from an EMBL/GenBank/DDBJ whole genome shotgun (WGS) entry which is preliminary data.</text>
</comment>
<evidence type="ECO:0000256" key="12">
    <source>
        <dbReference type="HAMAP-Rule" id="MF_00454"/>
    </source>
</evidence>
<feature type="binding site" evidence="12">
    <location>
        <position position="78"/>
    </location>
    <ligand>
        <name>Na(+)</name>
        <dbReference type="ChEBI" id="CHEBI:29101"/>
        <note>structural</note>
    </ligand>
</feature>
<evidence type="ECO:0000256" key="9">
    <source>
        <dbReference type="ARBA" id="ARBA00023303"/>
    </source>
</evidence>
<dbReference type="Proteomes" id="UP000305202">
    <property type="component" value="Unassembled WGS sequence"/>
</dbReference>
<keyword evidence="5 12" id="KW-1133">Transmembrane helix</keyword>
<evidence type="ECO:0000256" key="8">
    <source>
        <dbReference type="ARBA" id="ARBA00023136"/>
    </source>
</evidence>
<dbReference type="RefSeq" id="WP_136988835.1">
    <property type="nucleotide sequence ID" value="NZ_SZPQ01000003.1"/>
</dbReference>
<comment type="function">
    <text evidence="12">Fluoride-specific ion channel. Important for reducing fluoride concentration in the cell, thus reducing its toxicity.</text>
</comment>
<keyword evidence="12" id="KW-0813">Transport</keyword>
<evidence type="ECO:0000256" key="1">
    <source>
        <dbReference type="ARBA" id="ARBA00004651"/>
    </source>
</evidence>
<name>A0ABY2SR80_9HYPH</name>
<dbReference type="NCBIfam" id="NF010792">
    <property type="entry name" value="PRK14196.1"/>
    <property type="match status" value="1"/>
</dbReference>
<feature type="transmembrane region" description="Helical" evidence="12">
    <location>
        <begin position="68"/>
        <end position="91"/>
    </location>
</feature>
<evidence type="ECO:0000256" key="4">
    <source>
        <dbReference type="ARBA" id="ARBA00022692"/>
    </source>
</evidence>
<reference evidence="13 14" key="1">
    <citation type="submission" date="2019-04" db="EMBL/GenBank/DDBJ databases">
        <authorList>
            <person name="Li M."/>
            <person name="Gao C."/>
        </authorList>
    </citation>
    <scope>NUCLEOTIDE SEQUENCE [LARGE SCALE GENOMIC DNA]</scope>
    <source>
        <strain evidence="13 14">BGMRC 2031</strain>
    </source>
</reference>
<comment type="catalytic activity">
    <reaction evidence="11">
        <text>fluoride(in) = fluoride(out)</text>
        <dbReference type="Rhea" id="RHEA:76159"/>
        <dbReference type="ChEBI" id="CHEBI:17051"/>
    </reaction>
    <physiologicalReaction direction="left-to-right" evidence="11">
        <dbReference type="Rhea" id="RHEA:76160"/>
    </physiologicalReaction>
</comment>
<dbReference type="PANTHER" id="PTHR28259:SF1">
    <property type="entry name" value="FLUORIDE EXPORT PROTEIN 1-RELATED"/>
    <property type="match status" value="1"/>
</dbReference>
<dbReference type="PANTHER" id="PTHR28259">
    <property type="entry name" value="FLUORIDE EXPORT PROTEIN 1-RELATED"/>
    <property type="match status" value="1"/>
</dbReference>
<dbReference type="HAMAP" id="MF_00454">
    <property type="entry name" value="FluC"/>
    <property type="match status" value="1"/>
</dbReference>
<evidence type="ECO:0000256" key="10">
    <source>
        <dbReference type="ARBA" id="ARBA00035120"/>
    </source>
</evidence>
<keyword evidence="8 12" id="KW-0472">Membrane</keyword>
<dbReference type="InterPro" id="IPR003691">
    <property type="entry name" value="FluC"/>
</dbReference>
<dbReference type="Pfam" id="PF02537">
    <property type="entry name" value="CRCB"/>
    <property type="match status" value="1"/>
</dbReference>
<evidence type="ECO:0000313" key="14">
    <source>
        <dbReference type="Proteomes" id="UP000305202"/>
    </source>
</evidence>
<keyword evidence="2 12" id="KW-1003">Cell membrane</keyword>
<comment type="similarity">
    <text evidence="10 12">Belongs to the fluoride channel Fluc/FEX (TC 1.A.43) family.</text>
</comment>
<dbReference type="EMBL" id="SZPQ01000003">
    <property type="protein sequence ID" value="TKI07840.1"/>
    <property type="molecule type" value="Genomic_DNA"/>
</dbReference>
<evidence type="ECO:0000256" key="5">
    <source>
        <dbReference type="ARBA" id="ARBA00022989"/>
    </source>
</evidence>
<comment type="activity regulation">
    <text evidence="12">Na(+) is not transported, but it plays an essential structural role and its presence is essential for fluoride channel function.</text>
</comment>
<dbReference type="NCBIfam" id="TIGR00494">
    <property type="entry name" value="crcB"/>
    <property type="match status" value="1"/>
</dbReference>
<keyword evidence="9 12" id="KW-0407">Ion channel</keyword>
<comment type="subcellular location">
    <subcellularLocation>
        <location evidence="1 12">Cell membrane</location>
        <topology evidence="1 12">Multi-pass membrane protein</topology>
    </subcellularLocation>
</comment>
<feature type="transmembrane region" description="Helical" evidence="12">
    <location>
        <begin position="97"/>
        <end position="124"/>
    </location>
</feature>
<evidence type="ECO:0000256" key="11">
    <source>
        <dbReference type="ARBA" id="ARBA00035585"/>
    </source>
</evidence>
<evidence type="ECO:0000256" key="3">
    <source>
        <dbReference type="ARBA" id="ARBA00022519"/>
    </source>
</evidence>
<organism evidence="13 14">
    <name type="scientific">Martelella alba</name>
    <dbReference type="NCBI Taxonomy" id="2590451"/>
    <lineage>
        <taxon>Bacteria</taxon>
        <taxon>Pseudomonadati</taxon>
        <taxon>Pseudomonadota</taxon>
        <taxon>Alphaproteobacteria</taxon>
        <taxon>Hyphomicrobiales</taxon>
        <taxon>Aurantimonadaceae</taxon>
        <taxon>Martelella</taxon>
    </lineage>
</organism>
<keyword evidence="3" id="KW-0997">Cell inner membrane</keyword>
<keyword evidence="12" id="KW-0479">Metal-binding</keyword>
<gene>
    <name evidence="12 13" type="primary">crcB</name>
    <name evidence="12" type="synonym">fluC</name>
    <name evidence="13" type="ORF">FCN80_05235</name>
</gene>
<feature type="transmembrane region" description="Helical" evidence="12">
    <location>
        <begin position="5"/>
        <end position="26"/>
    </location>
</feature>
<keyword evidence="7 12" id="KW-0406">Ion transport</keyword>
<keyword evidence="4 12" id="KW-0812">Transmembrane</keyword>